<dbReference type="GO" id="GO:0015918">
    <property type="term" value="P:sterol transport"/>
    <property type="evidence" value="ECO:0007669"/>
    <property type="project" value="UniProtKB-ARBA"/>
</dbReference>
<feature type="region of interest" description="Disordered" evidence="6">
    <location>
        <begin position="1"/>
        <end position="39"/>
    </location>
</feature>
<dbReference type="Proteomes" id="UP000092321">
    <property type="component" value="Unassembled WGS sequence"/>
</dbReference>
<dbReference type="PANTHER" id="PTHR10334">
    <property type="entry name" value="CYSTEINE-RICH SECRETORY PROTEIN-RELATED"/>
    <property type="match status" value="1"/>
</dbReference>
<dbReference type="InterPro" id="IPR002413">
    <property type="entry name" value="V5_allergen-like"/>
</dbReference>
<dbReference type="EMBL" id="LXPE01000024">
    <property type="protein sequence ID" value="OBA26103.1"/>
    <property type="molecule type" value="Genomic_DNA"/>
</dbReference>
<dbReference type="Gene3D" id="3.40.33.10">
    <property type="entry name" value="CAP"/>
    <property type="match status" value="1"/>
</dbReference>
<accession>A0A1B7TBL3</accession>
<dbReference type="PRINTS" id="PR00837">
    <property type="entry name" value="V5TPXLIKE"/>
</dbReference>
<protein>
    <submittedName>
        <fullName evidence="8">PR-1-like protein</fullName>
    </submittedName>
</protein>
<keyword evidence="5" id="KW-0445">Lipid transport</keyword>
<dbReference type="InterPro" id="IPR035940">
    <property type="entry name" value="CAP_sf"/>
</dbReference>
<feature type="non-terminal residue" evidence="8">
    <location>
        <position position="1"/>
    </location>
</feature>
<reference evidence="9" key="1">
    <citation type="journal article" date="2016" name="Proc. Natl. Acad. Sci. U.S.A.">
        <title>Comparative genomics of biotechnologically important yeasts.</title>
        <authorList>
            <person name="Riley R."/>
            <person name="Haridas S."/>
            <person name="Wolfe K.H."/>
            <person name="Lopes M.R."/>
            <person name="Hittinger C.T."/>
            <person name="Goeker M."/>
            <person name="Salamov A.A."/>
            <person name="Wisecaver J.H."/>
            <person name="Long T.M."/>
            <person name="Calvey C.H."/>
            <person name="Aerts A.L."/>
            <person name="Barry K.W."/>
            <person name="Choi C."/>
            <person name="Clum A."/>
            <person name="Coughlan A.Y."/>
            <person name="Deshpande S."/>
            <person name="Douglass A.P."/>
            <person name="Hanson S.J."/>
            <person name="Klenk H.-P."/>
            <person name="LaButti K.M."/>
            <person name="Lapidus A."/>
            <person name="Lindquist E.A."/>
            <person name="Lipzen A.M."/>
            <person name="Meier-Kolthoff J.P."/>
            <person name="Ohm R.A."/>
            <person name="Otillar R.P."/>
            <person name="Pangilinan J.L."/>
            <person name="Peng Y."/>
            <person name="Rokas A."/>
            <person name="Rosa C.A."/>
            <person name="Scheuner C."/>
            <person name="Sibirny A.A."/>
            <person name="Slot J.C."/>
            <person name="Stielow J.B."/>
            <person name="Sun H."/>
            <person name="Kurtzman C.P."/>
            <person name="Blackwell M."/>
            <person name="Grigoriev I.V."/>
            <person name="Jeffries T.W."/>
        </authorList>
    </citation>
    <scope>NUCLEOTIDE SEQUENCE [LARGE SCALE GENOMIC DNA]</scope>
    <source>
        <strain evidence="9">NRRL Y-1626</strain>
    </source>
</reference>
<gene>
    <name evidence="8" type="ORF">HANVADRAFT_13310</name>
</gene>
<evidence type="ECO:0000256" key="1">
    <source>
        <dbReference type="ARBA" id="ARBA00004613"/>
    </source>
</evidence>
<feature type="domain" description="SCP" evidence="7">
    <location>
        <begin position="42"/>
        <end position="173"/>
    </location>
</feature>
<dbReference type="OrthoDB" id="337038at2759"/>
<dbReference type="CDD" id="cd05384">
    <property type="entry name" value="CAP_PRY1-like"/>
    <property type="match status" value="1"/>
</dbReference>
<keyword evidence="5" id="KW-0813">Transport</keyword>
<evidence type="ECO:0000256" key="6">
    <source>
        <dbReference type="SAM" id="MobiDB-lite"/>
    </source>
</evidence>
<dbReference type="SUPFAM" id="SSF55797">
    <property type="entry name" value="PR-1-like"/>
    <property type="match status" value="1"/>
</dbReference>
<dbReference type="Pfam" id="PF00188">
    <property type="entry name" value="CAP"/>
    <property type="match status" value="1"/>
</dbReference>
<dbReference type="PROSITE" id="PS01009">
    <property type="entry name" value="CRISP_1"/>
    <property type="match status" value="1"/>
</dbReference>
<evidence type="ECO:0000313" key="9">
    <source>
        <dbReference type="Proteomes" id="UP000092321"/>
    </source>
</evidence>
<sequence>ATSAETTSTPAAATTTTSEPSSSYAASLTTSSTSSSTSTLGTFEQSMLDQHNTKRALHEDTSSLVWSSDLESVAQAYADSYDCSGTLTHSGAAYGENLALGYPLYEGTTAIDAWYNEIEYYDFSNPGFSEDAGHFTQVVWKDTYEVGCGYKNCNNAWGYYLVCNYLKQGNVIGEFASEVEPLK</sequence>
<dbReference type="GO" id="GO:0005576">
    <property type="term" value="C:extracellular region"/>
    <property type="evidence" value="ECO:0007669"/>
    <property type="project" value="UniProtKB-SubCell"/>
</dbReference>
<keyword evidence="9" id="KW-1185">Reference proteome</keyword>
<dbReference type="FunFam" id="3.40.33.10:FF:000012">
    <property type="entry name" value="Secreted protein PRY1"/>
    <property type="match status" value="1"/>
</dbReference>
<comment type="caution">
    <text evidence="8">The sequence shown here is derived from an EMBL/GenBank/DDBJ whole genome shotgun (WGS) entry which is preliminary data.</text>
</comment>
<keyword evidence="3" id="KW-0964">Secreted</keyword>
<dbReference type="SMART" id="SM00198">
    <property type="entry name" value="SCP"/>
    <property type="match status" value="1"/>
</dbReference>
<organism evidence="8 9">
    <name type="scientific">Hanseniaspora valbyensis NRRL Y-1626</name>
    <dbReference type="NCBI Taxonomy" id="766949"/>
    <lineage>
        <taxon>Eukaryota</taxon>
        <taxon>Fungi</taxon>
        <taxon>Dikarya</taxon>
        <taxon>Ascomycota</taxon>
        <taxon>Saccharomycotina</taxon>
        <taxon>Saccharomycetes</taxon>
        <taxon>Saccharomycodales</taxon>
        <taxon>Saccharomycodaceae</taxon>
        <taxon>Hanseniaspora</taxon>
    </lineage>
</organism>
<evidence type="ECO:0000259" key="7">
    <source>
        <dbReference type="SMART" id="SM00198"/>
    </source>
</evidence>
<dbReference type="InterPro" id="IPR018244">
    <property type="entry name" value="Allrgn_V5/Tpx1_CS"/>
</dbReference>
<keyword evidence="4" id="KW-0732">Signal</keyword>
<evidence type="ECO:0000313" key="8">
    <source>
        <dbReference type="EMBL" id="OBA26103.1"/>
    </source>
</evidence>
<feature type="non-terminal residue" evidence="8">
    <location>
        <position position="183"/>
    </location>
</feature>
<dbReference type="InterPro" id="IPR001283">
    <property type="entry name" value="CRISP-related"/>
</dbReference>
<dbReference type="PRINTS" id="PR00838">
    <property type="entry name" value="V5ALLERGEN"/>
</dbReference>
<comment type="subcellular location">
    <subcellularLocation>
        <location evidence="1">Secreted</location>
    </subcellularLocation>
</comment>
<comment type="similarity">
    <text evidence="2">Belongs to the CRISP family.</text>
</comment>
<dbReference type="AlphaFoldDB" id="A0A1B7TBL3"/>
<dbReference type="GO" id="GO:0015908">
    <property type="term" value="P:fatty acid transport"/>
    <property type="evidence" value="ECO:0007669"/>
    <property type="project" value="UniProtKB-ARBA"/>
</dbReference>
<proteinExistence type="inferred from homology"/>
<dbReference type="InterPro" id="IPR014044">
    <property type="entry name" value="CAP_dom"/>
</dbReference>
<evidence type="ECO:0000256" key="2">
    <source>
        <dbReference type="ARBA" id="ARBA00009923"/>
    </source>
</evidence>
<name>A0A1B7TBL3_9ASCO</name>
<evidence type="ECO:0000256" key="5">
    <source>
        <dbReference type="ARBA" id="ARBA00023055"/>
    </source>
</evidence>
<evidence type="ECO:0000256" key="3">
    <source>
        <dbReference type="ARBA" id="ARBA00022525"/>
    </source>
</evidence>
<evidence type="ECO:0000256" key="4">
    <source>
        <dbReference type="ARBA" id="ARBA00022729"/>
    </source>
</evidence>